<dbReference type="InterPro" id="IPR041095">
    <property type="entry name" value="EFG_II"/>
</dbReference>
<feature type="domain" description="Tr-type G" evidence="3">
    <location>
        <begin position="7"/>
        <end position="274"/>
    </location>
</feature>
<dbReference type="GO" id="GO:0003746">
    <property type="term" value="F:translation elongation factor activity"/>
    <property type="evidence" value="ECO:0007669"/>
    <property type="project" value="UniProtKB-KW"/>
</dbReference>
<dbReference type="Pfam" id="PF14492">
    <property type="entry name" value="EFG_III"/>
    <property type="match status" value="1"/>
</dbReference>
<dbReference type="RefSeq" id="WP_074731608.1">
    <property type="nucleotide sequence ID" value="NZ_CACWHD010000012.1"/>
</dbReference>
<organism evidence="4 5">
    <name type="scientific">Sharpea azabuensis</name>
    <dbReference type="NCBI Taxonomy" id="322505"/>
    <lineage>
        <taxon>Bacteria</taxon>
        <taxon>Bacillati</taxon>
        <taxon>Bacillota</taxon>
        <taxon>Erysipelotrichia</taxon>
        <taxon>Erysipelotrichales</taxon>
        <taxon>Coprobacillaceae</taxon>
        <taxon>Sharpea</taxon>
    </lineage>
</organism>
<keyword evidence="1" id="KW-0547">Nucleotide-binding</keyword>
<dbReference type="Gene3D" id="3.40.50.300">
    <property type="entry name" value="P-loop containing nucleotide triphosphate hydrolases"/>
    <property type="match status" value="1"/>
</dbReference>
<dbReference type="eggNOG" id="COG0480">
    <property type="taxonomic scope" value="Bacteria"/>
</dbReference>
<dbReference type="AlphaFoldDB" id="A0A1H6SF85"/>
<reference evidence="5" key="1">
    <citation type="submission" date="2016-10" db="EMBL/GenBank/DDBJ databases">
        <authorList>
            <person name="Varghese N."/>
        </authorList>
    </citation>
    <scope>NUCLEOTIDE SEQUENCE [LARGE SCALE GENOMIC DNA]</scope>
    <source>
        <strain evidence="5">DSM 20406</strain>
    </source>
</reference>
<dbReference type="OrthoDB" id="9804431at2"/>
<dbReference type="SUPFAM" id="SSF50447">
    <property type="entry name" value="Translation proteins"/>
    <property type="match status" value="1"/>
</dbReference>
<dbReference type="GO" id="GO:0032790">
    <property type="term" value="P:ribosome disassembly"/>
    <property type="evidence" value="ECO:0007669"/>
    <property type="project" value="TreeGrafter"/>
</dbReference>
<dbReference type="CDD" id="cd04088">
    <property type="entry name" value="EFG_mtEFG_II"/>
    <property type="match status" value="1"/>
</dbReference>
<dbReference type="CDD" id="cd03713">
    <property type="entry name" value="EFG_mtEFG_C"/>
    <property type="match status" value="1"/>
</dbReference>
<name>A0A1H6SF85_9FIRM</name>
<evidence type="ECO:0000259" key="3">
    <source>
        <dbReference type="PROSITE" id="PS51722"/>
    </source>
</evidence>
<dbReference type="Pfam" id="PF00009">
    <property type="entry name" value="GTP_EFTU"/>
    <property type="match status" value="1"/>
</dbReference>
<dbReference type="Pfam" id="PF00679">
    <property type="entry name" value="EFG_C"/>
    <property type="match status" value="1"/>
</dbReference>
<dbReference type="NCBIfam" id="NF009381">
    <property type="entry name" value="PRK12740.1-5"/>
    <property type="match status" value="1"/>
</dbReference>
<gene>
    <name evidence="4" type="ORF">SAMN04487834_10132</name>
</gene>
<dbReference type="InterPro" id="IPR009022">
    <property type="entry name" value="EFG_III"/>
</dbReference>
<protein>
    <submittedName>
        <fullName evidence="4">Elongation factor G</fullName>
    </submittedName>
</protein>
<dbReference type="InterPro" id="IPR035647">
    <property type="entry name" value="EFG_III/V"/>
</dbReference>
<dbReference type="Pfam" id="PF03764">
    <property type="entry name" value="EFG_IV"/>
    <property type="match status" value="1"/>
</dbReference>
<dbReference type="InterPro" id="IPR053905">
    <property type="entry name" value="EF-G-like_DII"/>
</dbReference>
<dbReference type="STRING" id="322505.SAMN04487836_11230"/>
<dbReference type="SMART" id="SM00889">
    <property type="entry name" value="EFG_IV"/>
    <property type="match status" value="1"/>
</dbReference>
<dbReference type="Gene3D" id="3.30.70.870">
    <property type="entry name" value="Elongation Factor G (Translational Gtpase), domain 3"/>
    <property type="match status" value="1"/>
</dbReference>
<dbReference type="GO" id="GO:0005525">
    <property type="term" value="F:GTP binding"/>
    <property type="evidence" value="ECO:0007669"/>
    <property type="project" value="UniProtKB-KW"/>
</dbReference>
<dbReference type="InterPro" id="IPR047872">
    <property type="entry name" value="EFG_IV"/>
</dbReference>
<dbReference type="PANTHER" id="PTHR43261:SF6">
    <property type="entry name" value="ELONGATION FACTOR G-LIKE PROTEIN"/>
    <property type="match status" value="1"/>
</dbReference>
<evidence type="ECO:0000313" key="4">
    <source>
        <dbReference type="EMBL" id="SEI62385.1"/>
    </source>
</evidence>
<dbReference type="InterPro" id="IPR009000">
    <property type="entry name" value="Transl_B-barrel_sf"/>
</dbReference>
<dbReference type="CDD" id="cd16262">
    <property type="entry name" value="EFG_III"/>
    <property type="match status" value="1"/>
</dbReference>
<evidence type="ECO:0000256" key="2">
    <source>
        <dbReference type="ARBA" id="ARBA00023134"/>
    </source>
</evidence>
<dbReference type="SUPFAM" id="SSF52540">
    <property type="entry name" value="P-loop containing nucleoside triphosphate hydrolases"/>
    <property type="match status" value="1"/>
</dbReference>
<dbReference type="SUPFAM" id="SSF54980">
    <property type="entry name" value="EF-G C-terminal domain-like"/>
    <property type="match status" value="2"/>
</dbReference>
<dbReference type="InterPro" id="IPR027417">
    <property type="entry name" value="P-loop_NTPase"/>
</dbReference>
<dbReference type="InterPro" id="IPR014721">
    <property type="entry name" value="Ribsml_uS5_D2-typ_fold_subgr"/>
</dbReference>
<dbReference type="PANTHER" id="PTHR43261">
    <property type="entry name" value="TRANSLATION ELONGATION FACTOR G-RELATED"/>
    <property type="match status" value="1"/>
</dbReference>
<dbReference type="Gene3D" id="3.30.230.10">
    <property type="match status" value="1"/>
</dbReference>
<dbReference type="InterPro" id="IPR035649">
    <property type="entry name" value="EFG_V"/>
</dbReference>
<dbReference type="NCBIfam" id="TIGR00231">
    <property type="entry name" value="small_GTP"/>
    <property type="match status" value="1"/>
</dbReference>
<dbReference type="EMBL" id="FNYK01000013">
    <property type="protein sequence ID" value="SEI62385.1"/>
    <property type="molecule type" value="Genomic_DNA"/>
</dbReference>
<dbReference type="InterPro" id="IPR000640">
    <property type="entry name" value="EFG_V-like"/>
</dbReference>
<dbReference type="GO" id="GO:0003924">
    <property type="term" value="F:GTPase activity"/>
    <property type="evidence" value="ECO:0007669"/>
    <property type="project" value="InterPro"/>
</dbReference>
<evidence type="ECO:0000256" key="1">
    <source>
        <dbReference type="ARBA" id="ARBA00022741"/>
    </source>
</evidence>
<keyword evidence="5" id="KW-1185">Reference proteome</keyword>
<dbReference type="Gene3D" id="2.40.30.10">
    <property type="entry name" value="Translation factors"/>
    <property type="match status" value="1"/>
</dbReference>
<dbReference type="InterPro" id="IPR005225">
    <property type="entry name" value="Small_GTP-bd"/>
</dbReference>
<dbReference type="Gene3D" id="3.30.70.240">
    <property type="match status" value="1"/>
</dbReference>
<dbReference type="PROSITE" id="PS51722">
    <property type="entry name" value="G_TR_2"/>
    <property type="match status" value="1"/>
</dbReference>
<dbReference type="Proteomes" id="UP000183028">
    <property type="component" value="Unassembled WGS sequence"/>
</dbReference>
<dbReference type="InterPro" id="IPR000795">
    <property type="entry name" value="T_Tr_GTP-bd_dom"/>
</dbReference>
<evidence type="ECO:0000313" key="5">
    <source>
        <dbReference type="Proteomes" id="UP000183028"/>
    </source>
</evidence>
<keyword evidence="4" id="KW-0648">Protein biosynthesis</keyword>
<dbReference type="Pfam" id="PF22042">
    <property type="entry name" value="EF-G_D2"/>
    <property type="match status" value="1"/>
</dbReference>
<accession>A0A1H6SF85</accession>
<dbReference type="PRINTS" id="PR00315">
    <property type="entry name" value="ELONGATNFCT"/>
</dbReference>
<keyword evidence="2" id="KW-0342">GTP-binding</keyword>
<proteinExistence type="predicted"/>
<dbReference type="InterPro" id="IPR020568">
    <property type="entry name" value="Ribosomal_Su5_D2-typ_SF"/>
</dbReference>
<sequence length="689" mass="76692">MRDYHSDEIGNVAILGHSGSGKTSVIEAMAYRSGKVSQIGTIKQGNTISDFDEEEKKRQSSMSLSVIPLEWQNCKINLLDTPGAYDFQGEVQAALAVSESAVIVVPATKGLTTGTKQAMYRAHDKAKIIYINNIDYPNNDYHEKLKELQEVYGRQVAPIQVPIMENNKMVGYVNVAKMEGRRFEGKETKPCPIPEGMDDLIQPVKDMIDEAVANTSDDLLDKYLAEEPFTKEEISLALREGVIKHSLIPVLCGTNTIGIQQLLNSIVAFFPAAGDTVNSFIITNKQSGEEDIAGYDEGRPTSIHVFKTIADPFAGHISIFKVVTGHVEAGMKLVNMRNGREEDFSKIYIMTGKKMEETGVLYAGDIGAVMKLDDTHTNDVLNVSGYQYVDEPIKFPQPYYGKALKPIGKANEDKISAALNRFLEEDPTLRFETNAETAEQCLYGLGDIHLTTVVDRLKDKYNVEVKLSDITLCFRETIRNEVTHRTKYKKQTGGHGQYGDVEIKFEPTHDYDTPYVFAEEVFGGAVPKSYFPAVEKGLAEAVQHGVLAGYPVLGIKATLLDGSYHPVDSSEQAFKTATLMCFKSALPKANPILLEPYVTINAVCEESYLGDIMSYFNKHRSRVIGQEILDDGLMKITAEAPQAEVMNFAIDLKSMTQGSGYFTETFLDYEYMDKYLQERVIEARKDKVE</sequence>
<dbReference type="FunFam" id="3.30.230.10:FF:000003">
    <property type="entry name" value="Elongation factor G"/>
    <property type="match status" value="1"/>
</dbReference>
<keyword evidence="4" id="KW-0251">Elongation factor</keyword>
<dbReference type="InterPro" id="IPR005517">
    <property type="entry name" value="Transl_elong_EFG/EF2_IV"/>
</dbReference>
<dbReference type="SMART" id="SM00838">
    <property type="entry name" value="EFG_C"/>
    <property type="match status" value="1"/>
</dbReference>
<dbReference type="SUPFAM" id="SSF54211">
    <property type="entry name" value="Ribosomal protein S5 domain 2-like"/>
    <property type="match status" value="1"/>
</dbReference>
<dbReference type="CDD" id="cd01434">
    <property type="entry name" value="EFG_mtEFG1_IV"/>
    <property type="match status" value="1"/>
</dbReference>